<sequence length="382" mass="42770">MTHQTGIKMKKKVINLIGLLLLVTGFFVVGNTKAANTDMVDVSNHNGYMTTANFIDMRNNYGVKAVVTKVTEGTYYHDYTAKNNIYTAQQAGLYINAYHFARYTTYQGAVNEANYAAQMAKADGLPIGSVIVADVEASQQRGVSRYQNNINNQAFMNTIKQYGYRSDVYTMSSWLGSVMDFNAGGWIASYPYNASGKQWYSNNHAWQWGSTYQFAGSYGNFDVSQLYDNFYTGQSQALVDPRQSINNVVSVKGNKYKAYSTYTKEGQANEGTDVLSGTDWQSAGIIEVAGLPYYYIGLNTYIPQNKTTFNRKVVINYRSDYGVNAYNKKGQSIKDSNTRFKGGTEWATVDKLTYINNVGWCYQVSTDEYIPVKFQQGSGFKG</sequence>
<dbReference type="GO" id="GO:0016052">
    <property type="term" value="P:carbohydrate catabolic process"/>
    <property type="evidence" value="ECO:0007669"/>
    <property type="project" value="TreeGrafter"/>
</dbReference>
<dbReference type="GO" id="GO:0016998">
    <property type="term" value="P:cell wall macromolecule catabolic process"/>
    <property type="evidence" value="ECO:0007669"/>
    <property type="project" value="InterPro"/>
</dbReference>
<name>A0A0R1IX45_9LACO</name>
<dbReference type="PATRIC" id="fig|1423811.3.peg.1071"/>
<dbReference type="STRING" id="1423811.FC72_GL001058"/>
<dbReference type="SUPFAM" id="SSF51445">
    <property type="entry name" value="(Trans)glycosidases"/>
    <property type="match status" value="1"/>
</dbReference>
<comment type="similarity">
    <text evidence="1">Belongs to the glycosyl hydrolase 25 family.</text>
</comment>
<organism evidence="2 3">
    <name type="scientific">Companilactobacillus tucceti DSM 20183</name>
    <dbReference type="NCBI Taxonomy" id="1423811"/>
    <lineage>
        <taxon>Bacteria</taxon>
        <taxon>Bacillati</taxon>
        <taxon>Bacillota</taxon>
        <taxon>Bacilli</taxon>
        <taxon>Lactobacillales</taxon>
        <taxon>Lactobacillaceae</taxon>
        <taxon>Companilactobacillus</taxon>
    </lineage>
</organism>
<dbReference type="PROSITE" id="PS51904">
    <property type="entry name" value="GLYCOSYL_HYDROL_F25_2"/>
    <property type="match status" value="1"/>
</dbReference>
<dbReference type="GO" id="GO:0003796">
    <property type="term" value="F:lysozyme activity"/>
    <property type="evidence" value="ECO:0007669"/>
    <property type="project" value="InterPro"/>
</dbReference>
<dbReference type="Proteomes" id="UP000050929">
    <property type="component" value="Unassembled WGS sequence"/>
</dbReference>
<gene>
    <name evidence="2" type="ORF">FC72_GL001058</name>
</gene>
<evidence type="ECO:0000256" key="1">
    <source>
        <dbReference type="ARBA" id="ARBA00010646"/>
    </source>
</evidence>
<dbReference type="InterPro" id="IPR017853">
    <property type="entry name" value="GH"/>
</dbReference>
<dbReference type="Pfam" id="PF01183">
    <property type="entry name" value="Glyco_hydro_25"/>
    <property type="match status" value="1"/>
</dbReference>
<reference evidence="2 3" key="1">
    <citation type="journal article" date="2015" name="Genome Announc.">
        <title>Expanding the biotechnology potential of lactobacilli through comparative genomics of 213 strains and associated genera.</title>
        <authorList>
            <person name="Sun Z."/>
            <person name="Harris H.M."/>
            <person name="McCann A."/>
            <person name="Guo C."/>
            <person name="Argimon S."/>
            <person name="Zhang W."/>
            <person name="Yang X."/>
            <person name="Jeffery I.B."/>
            <person name="Cooney J.C."/>
            <person name="Kagawa T.F."/>
            <person name="Liu W."/>
            <person name="Song Y."/>
            <person name="Salvetti E."/>
            <person name="Wrobel A."/>
            <person name="Rasinkangas P."/>
            <person name="Parkhill J."/>
            <person name="Rea M.C."/>
            <person name="O'Sullivan O."/>
            <person name="Ritari J."/>
            <person name="Douillard F.P."/>
            <person name="Paul Ross R."/>
            <person name="Yang R."/>
            <person name="Briner A.E."/>
            <person name="Felis G.E."/>
            <person name="de Vos W.M."/>
            <person name="Barrangou R."/>
            <person name="Klaenhammer T.R."/>
            <person name="Caufield P.W."/>
            <person name="Cui Y."/>
            <person name="Zhang H."/>
            <person name="O'Toole P.W."/>
        </authorList>
    </citation>
    <scope>NUCLEOTIDE SEQUENCE [LARGE SCALE GENOMIC DNA]</scope>
    <source>
        <strain evidence="2 3">DSM 20183</strain>
    </source>
</reference>
<accession>A0A0R1IX45</accession>
<evidence type="ECO:0000313" key="2">
    <source>
        <dbReference type="EMBL" id="KRK63821.1"/>
    </source>
</evidence>
<dbReference type="PANTHER" id="PTHR34135">
    <property type="entry name" value="LYSOZYME"/>
    <property type="match status" value="1"/>
</dbReference>
<dbReference type="PANTHER" id="PTHR34135:SF2">
    <property type="entry name" value="LYSOZYME"/>
    <property type="match status" value="1"/>
</dbReference>
<dbReference type="AlphaFoldDB" id="A0A0R1IX45"/>
<protein>
    <submittedName>
        <fullName evidence="2">Lyzozyme M1 (1,4-beta-N-acetylmuramidase)</fullName>
    </submittedName>
</protein>
<dbReference type="EMBL" id="AZDG01000021">
    <property type="protein sequence ID" value="KRK63821.1"/>
    <property type="molecule type" value="Genomic_DNA"/>
</dbReference>
<dbReference type="GO" id="GO:0009253">
    <property type="term" value="P:peptidoglycan catabolic process"/>
    <property type="evidence" value="ECO:0007669"/>
    <property type="project" value="InterPro"/>
</dbReference>
<dbReference type="Gene3D" id="3.20.20.80">
    <property type="entry name" value="Glycosidases"/>
    <property type="match status" value="1"/>
</dbReference>
<keyword evidence="3" id="KW-1185">Reference proteome</keyword>
<evidence type="ECO:0000313" key="3">
    <source>
        <dbReference type="Proteomes" id="UP000050929"/>
    </source>
</evidence>
<dbReference type="InterPro" id="IPR002053">
    <property type="entry name" value="Glyco_hydro_25"/>
</dbReference>
<proteinExistence type="inferred from homology"/>
<comment type="caution">
    <text evidence="2">The sequence shown here is derived from an EMBL/GenBank/DDBJ whole genome shotgun (WGS) entry which is preliminary data.</text>
</comment>